<protein>
    <submittedName>
        <fullName evidence="2">Glycosyl transferase family 1</fullName>
    </submittedName>
</protein>
<dbReference type="PANTHER" id="PTHR46656:SF3">
    <property type="entry name" value="PUTATIVE-RELATED"/>
    <property type="match status" value="1"/>
</dbReference>
<organism evidence="2 3">
    <name type="scientific">Paenibacillus swuensis</name>
    <dbReference type="NCBI Taxonomy" id="1178515"/>
    <lineage>
        <taxon>Bacteria</taxon>
        <taxon>Bacillati</taxon>
        <taxon>Bacillota</taxon>
        <taxon>Bacilli</taxon>
        <taxon>Bacillales</taxon>
        <taxon>Paenibacillaceae</taxon>
        <taxon>Paenibacillus</taxon>
    </lineage>
</organism>
<dbReference type="Gene3D" id="3.40.50.2000">
    <property type="entry name" value="Glycogen Phosphorylase B"/>
    <property type="match status" value="1"/>
</dbReference>
<dbReference type="GO" id="GO:0016757">
    <property type="term" value="F:glycosyltransferase activity"/>
    <property type="evidence" value="ECO:0007669"/>
    <property type="project" value="InterPro"/>
</dbReference>
<keyword evidence="3" id="KW-1185">Reference proteome</keyword>
<dbReference type="PATRIC" id="fig|1178515.4.peg.2624"/>
<keyword evidence="2" id="KW-0808">Transferase</keyword>
<evidence type="ECO:0000259" key="1">
    <source>
        <dbReference type="Pfam" id="PF00534"/>
    </source>
</evidence>
<evidence type="ECO:0000313" key="2">
    <source>
        <dbReference type="EMBL" id="ANE47046.1"/>
    </source>
</evidence>
<name>A0A172TJA7_9BACL</name>
<dbReference type="EMBL" id="CP011388">
    <property type="protein sequence ID" value="ANE47046.1"/>
    <property type="molecule type" value="Genomic_DNA"/>
</dbReference>
<dbReference type="KEGG" id="pswu:SY83_13090"/>
<dbReference type="CDD" id="cd01635">
    <property type="entry name" value="Glycosyltransferase_GTB-type"/>
    <property type="match status" value="1"/>
</dbReference>
<dbReference type="STRING" id="1178515.SY83_13090"/>
<evidence type="ECO:0000313" key="3">
    <source>
        <dbReference type="Proteomes" id="UP000076927"/>
    </source>
</evidence>
<feature type="domain" description="Glycosyl transferase family 1" evidence="1">
    <location>
        <begin position="232"/>
        <end position="347"/>
    </location>
</feature>
<dbReference type="OrthoDB" id="440232at2"/>
<dbReference type="PANTHER" id="PTHR46656">
    <property type="entry name" value="PUTATIVE-RELATED"/>
    <property type="match status" value="1"/>
</dbReference>
<dbReference type="Pfam" id="PF00534">
    <property type="entry name" value="Glycos_transf_1"/>
    <property type="match status" value="1"/>
</dbReference>
<dbReference type="AlphaFoldDB" id="A0A172TJA7"/>
<dbReference type="Proteomes" id="UP000076927">
    <property type="component" value="Chromosome"/>
</dbReference>
<dbReference type="InterPro" id="IPR001296">
    <property type="entry name" value="Glyco_trans_1"/>
</dbReference>
<dbReference type="SUPFAM" id="SSF53756">
    <property type="entry name" value="UDP-Glycosyltransferase/glycogen phosphorylase"/>
    <property type="match status" value="1"/>
</dbReference>
<reference evidence="2 3" key="1">
    <citation type="submission" date="2015-01" db="EMBL/GenBank/DDBJ databases">
        <title>Paenibacillus swuensis/DY6/whole genome sequencing.</title>
        <authorList>
            <person name="Kim M.K."/>
            <person name="Srinivasan S."/>
            <person name="Lee J.-J."/>
        </authorList>
    </citation>
    <scope>NUCLEOTIDE SEQUENCE [LARGE SCALE GENOMIC DNA]</scope>
    <source>
        <strain evidence="2 3">DY6</strain>
    </source>
</reference>
<accession>A0A172TJA7</accession>
<gene>
    <name evidence="2" type="ORF">SY83_13090</name>
</gene>
<sequence>MKMLRVRLARTLYAYIVKLKPYINRFIPFRVKELLKPNILEMAYPADIIPINRDLYMNATHPKGINLIGYSRAEMGIGESCRIAARSISATEVPFSIINYEYNNPARMQDHTWIHKEVNQAQFKVNIFHLNADQMIFANAHLGNSFFTNHYNIGYWHWELPDFPDEWKIGFNLVHEVWAPSNFVADSIKVKSPVPVITIPHSIFVDLGEVHFDRVHFNLPTNRFLFMSMYDVHSFQERKNPKAVIRAFQEAYSPEDESVGLVLKVNNASSNPGEIKDLVAMIGTYTNIFIIKETLSRTEMNGLMNVIDCFVSLHRSEGFGLGLAEAMFLGKAVIGTNWSSNTDFMNPYNSCVVNYKLVKVGRDYGPYKAYQDWADPDTSHASEYMSKLSNDSEYYKSISRAGQETMLTEYSPQRIGQLIKDRLKEIQLY</sequence>
<proteinExistence type="predicted"/>